<dbReference type="PANTHER" id="PTHR12827:SF3">
    <property type="entry name" value="ANAPHASE-PROMOTING COMPLEX SUBUNIT 1"/>
    <property type="match status" value="1"/>
</dbReference>
<dbReference type="OrthoDB" id="26401at2759"/>
<evidence type="ECO:0000256" key="1">
    <source>
        <dbReference type="ARBA" id="ARBA00010547"/>
    </source>
</evidence>
<dbReference type="EMBL" id="GL433847">
    <property type="protein sequence ID" value="EFN54660.1"/>
    <property type="molecule type" value="Genomic_DNA"/>
</dbReference>
<dbReference type="GO" id="GO:0005680">
    <property type="term" value="C:anaphase-promoting complex"/>
    <property type="evidence" value="ECO:0007669"/>
    <property type="project" value="InterPro"/>
</dbReference>
<protein>
    <submittedName>
        <fullName evidence="5">Uncharacterized protein</fullName>
    </submittedName>
</protein>
<keyword evidence="4" id="KW-0131">Cell cycle</keyword>
<dbReference type="GO" id="GO:0051301">
    <property type="term" value="P:cell division"/>
    <property type="evidence" value="ECO:0007669"/>
    <property type="project" value="UniProtKB-KW"/>
</dbReference>
<evidence type="ECO:0000313" key="6">
    <source>
        <dbReference type="Proteomes" id="UP000008141"/>
    </source>
</evidence>
<name>E1ZHT7_CHLVA</name>
<feature type="non-terminal residue" evidence="5">
    <location>
        <position position="1"/>
    </location>
</feature>
<dbReference type="GO" id="GO:0031145">
    <property type="term" value="P:anaphase-promoting complex-dependent catabolic process"/>
    <property type="evidence" value="ECO:0007669"/>
    <property type="project" value="TreeGrafter"/>
</dbReference>
<gene>
    <name evidence="5" type="ORF">CHLNCDRAFT_9822</name>
</gene>
<accession>E1ZHT7</accession>
<comment type="similarity">
    <text evidence="1">Belongs to the APC1 family.</text>
</comment>
<feature type="non-terminal residue" evidence="5">
    <location>
        <position position="307"/>
    </location>
</feature>
<proteinExistence type="inferred from homology"/>
<evidence type="ECO:0000256" key="4">
    <source>
        <dbReference type="ARBA" id="ARBA00023306"/>
    </source>
</evidence>
<dbReference type="InterPro" id="IPR011989">
    <property type="entry name" value="ARM-like"/>
</dbReference>
<evidence type="ECO:0000313" key="5">
    <source>
        <dbReference type="EMBL" id="EFN54660.1"/>
    </source>
</evidence>
<reference evidence="5 6" key="1">
    <citation type="journal article" date="2010" name="Plant Cell">
        <title>The Chlorella variabilis NC64A genome reveals adaptation to photosymbiosis, coevolution with viruses, and cryptic sex.</title>
        <authorList>
            <person name="Blanc G."/>
            <person name="Duncan G."/>
            <person name="Agarkova I."/>
            <person name="Borodovsky M."/>
            <person name="Gurnon J."/>
            <person name="Kuo A."/>
            <person name="Lindquist E."/>
            <person name="Lucas S."/>
            <person name="Pangilinan J."/>
            <person name="Polle J."/>
            <person name="Salamov A."/>
            <person name="Terry A."/>
            <person name="Yamada T."/>
            <person name="Dunigan D.D."/>
            <person name="Grigoriev I.V."/>
            <person name="Claverie J.M."/>
            <person name="Van Etten J.L."/>
        </authorList>
    </citation>
    <scope>NUCLEOTIDE SEQUENCE [LARGE SCALE GENOMIC DNA]</scope>
    <source>
        <strain evidence="5 6">NC64A</strain>
    </source>
</reference>
<dbReference type="Gene3D" id="1.25.10.10">
    <property type="entry name" value="Leucine-rich Repeat Variant"/>
    <property type="match status" value="1"/>
</dbReference>
<dbReference type="GeneID" id="17354120"/>
<dbReference type="Proteomes" id="UP000008141">
    <property type="component" value="Unassembled WGS sequence"/>
</dbReference>
<dbReference type="AlphaFoldDB" id="E1ZHT7"/>
<dbReference type="GO" id="GO:0070979">
    <property type="term" value="P:protein K11-linked ubiquitination"/>
    <property type="evidence" value="ECO:0007669"/>
    <property type="project" value="TreeGrafter"/>
</dbReference>
<dbReference type="InterPro" id="IPR024990">
    <property type="entry name" value="Apc1"/>
</dbReference>
<dbReference type="eggNOG" id="KOG1858">
    <property type="taxonomic scope" value="Eukaryota"/>
</dbReference>
<evidence type="ECO:0000256" key="2">
    <source>
        <dbReference type="ARBA" id="ARBA00022618"/>
    </source>
</evidence>
<sequence>AEQTAWPEFHNGVAAGLRLAPGTHQLTRTWVVYNKPLEPSYSHAGMLMALGLTGHLSCLAATDLYRYLAQEHDATIIGVLLGMAASKRGSQDATISKTLFLHLPTRHPSSYPELDISPLVQAAALAGVGLLFQSTCHRVMAEVMLEEIGRRPGAACTRCRDREGYALAAGLALGLITLGRGRAAVGLADLHLEDKLRYFMIGGSQSGTVGTQQGLVAAGGQVVLEGDLVNLGVTSPAAALALGLMYLQTNDGEVAAAFQLPDTHFAMDFVQPDQLALRMLMRSLVMWDSIQPTEEWLLGQLPPLLKV</sequence>
<dbReference type="PANTHER" id="PTHR12827">
    <property type="entry name" value="MEIOTIC CHECKPOINT REGULATOR TSG24 FAMILY MEMBER"/>
    <property type="match status" value="1"/>
</dbReference>
<dbReference type="GO" id="GO:0007091">
    <property type="term" value="P:metaphase/anaphase transition of mitotic cell cycle"/>
    <property type="evidence" value="ECO:0007669"/>
    <property type="project" value="TreeGrafter"/>
</dbReference>
<organism evidence="6">
    <name type="scientific">Chlorella variabilis</name>
    <name type="common">Green alga</name>
    <dbReference type="NCBI Taxonomy" id="554065"/>
    <lineage>
        <taxon>Eukaryota</taxon>
        <taxon>Viridiplantae</taxon>
        <taxon>Chlorophyta</taxon>
        <taxon>core chlorophytes</taxon>
        <taxon>Trebouxiophyceae</taxon>
        <taxon>Chlorellales</taxon>
        <taxon>Chlorellaceae</taxon>
        <taxon>Chlorella clade</taxon>
        <taxon>Chlorella</taxon>
    </lineage>
</organism>
<dbReference type="GO" id="GO:0060090">
    <property type="term" value="F:molecular adaptor activity"/>
    <property type="evidence" value="ECO:0007669"/>
    <property type="project" value="TreeGrafter"/>
</dbReference>
<keyword evidence="6" id="KW-1185">Reference proteome</keyword>
<dbReference type="STRING" id="554065.E1ZHT7"/>
<keyword evidence="3" id="KW-0498">Mitosis</keyword>
<evidence type="ECO:0000256" key="3">
    <source>
        <dbReference type="ARBA" id="ARBA00022776"/>
    </source>
</evidence>
<keyword evidence="2" id="KW-0132">Cell division</keyword>
<dbReference type="RefSeq" id="XP_005846762.1">
    <property type="nucleotide sequence ID" value="XM_005846700.1"/>
</dbReference>
<dbReference type="InParanoid" id="E1ZHT7"/>
<dbReference type="KEGG" id="cvr:CHLNCDRAFT_9822"/>